<dbReference type="Proteomes" id="UP000216361">
    <property type="component" value="Unassembled WGS sequence"/>
</dbReference>
<evidence type="ECO:0000313" key="3">
    <source>
        <dbReference type="Proteomes" id="UP000216361"/>
    </source>
</evidence>
<dbReference type="InterPro" id="IPR011050">
    <property type="entry name" value="Pectin_lyase_fold/virulence"/>
</dbReference>
<evidence type="ECO:0000313" key="2">
    <source>
        <dbReference type="EMBL" id="OYQ17813.1"/>
    </source>
</evidence>
<dbReference type="OrthoDB" id="5461292at2"/>
<organism evidence="2 3">
    <name type="scientific">Elstera cyanobacteriorum</name>
    <dbReference type="NCBI Taxonomy" id="2022747"/>
    <lineage>
        <taxon>Bacteria</taxon>
        <taxon>Pseudomonadati</taxon>
        <taxon>Pseudomonadota</taxon>
        <taxon>Alphaproteobacteria</taxon>
        <taxon>Rhodospirillales</taxon>
        <taxon>Rhodospirillaceae</taxon>
        <taxon>Elstera</taxon>
    </lineage>
</organism>
<dbReference type="EMBL" id="NOXS01000033">
    <property type="protein sequence ID" value="OYQ17813.1"/>
    <property type="molecule type" value="Genomic_DNA"/>
</dbReference>
<name>A0A255XLG2_9PROT</name>
<reference evidence="2 3" key="1">
    <citation type="submission" date="2017-07" db="EMBL/GenBank/DDBJ databases">
        <title>Elstera cyanobacteriorum sp. nov., a novel bacterium isolated from cyanobacterial aggregates in a eutrophic lake.</title>
        <authorList>
            <person name="Cai H."/>
        </authorList>
    </citation>
    <scope>NUCLEOTIDE SEQUENCE [LARGE SCALE GENOMIC DNA]</scope>
    <source>
        <strain evidence="2 3">TH019</strain>
    </source>
</reference>
<gene>
    <name evidence="2" type="ORF">CHR90_12605</name>
</gene>
<sequence>MTTPANPYGAFINVMDYGALPDGSDSTTAFTQALAAANGRPVFVPAGTFRLDGPLTVTAPVNNHAPGPQLFGEGKDISILDYRGTGTLLTCTQAVGYRFLKNGSIASMTLTGKSDIPGQSALSLTGAFDWYLSDLVIKNFGGDAVKSPLVSTVYTEITDVSKTAGSNELNRAAGGFLTRLVVGNGVFGPGIPIGALVTQVVSDFQVKISQPCTLTEVSSIFAIGTTDAIQSIVHIRDTEIIQNGGYGIAGYCGLGFILYWQNTKVQANGGGVLIGAGADIDGGIIAGNGAGASGDLAAGLRVTRINSSAQNLSVRKIEFDSNVGAQIRLEYLTNGIIEQCRFISHLDPQNNQVMIPNKGVVFGGTLGSASVNSIDMQQCAFRADAQGGIPFDGIYLGDTGTYNNITVDSPLWITLTAPNQKKINKAPHPDAAFQMIEAGKLTVGNPVNNGFVFARRTDVLDVPATTEITVPYPQVLRGDATILTTGIPNSGLWQFDVTIALANLGTTETGTFSVVANGAVKTLSWAANGQTAITINGSFPMILNQSTTPPVIKLRRNGGTGIAQITAAANATVLFVTFIG</sequence>
<comment type="caution">
    <text evidence="2">The sequence shown here is derived from an EMBL/GenBank/DDBJ whole genome shotgun (WGS) entry which is preliminary data.</text>
</comment>
<proteinExistence type="predicted"/>
<dbReference type="AlphaFoldDB" id="A0A255XLG2"/>
<evidence type="ECO:0000259" key="1">
    <source>
        <dbReference type="Pfam" id="PF12708"/>
    </source>
</evidence>
<accession>A0A255XLG2</accession>
<keyword evidence="3" id="KW-1185">Reference proteome</keyword>
<dbReference type="Gene3D" id="2.160.20.10">
    <property type="entry name" value="Single-stranded right-handed beta-helix, Pectin lyase-like"/>
    <property type="match status" value="1"/>
</dbReference>
<dbReference type="SUPFAM" id="SSF51126">
    <property type="entry name" value="Pectin lyase-like"/>
    <property type="match status" value="1"/>
</dbReference>
<protein>
    <recommendedName>
        <fullName evidence="1">Rhamnogalacturonase A/B/Epimerase-like pectate lyase domain-containing protein</fullName>
    </recommendedName>
</protein>
<feature type="domain" description="Rhamnogalacturonase A/B/Epimerase-like pectate lyase" evidence="1">
    <location>
        <begin position="11"/>
        <end position="84"/>
    </location>
</feature>
<dbReference type="InterPro" id="IPR012334">
    <property type="entry name" value="Pectin_lyas_fold"/>
</dbReference>
<dbReference type="Pfam" id="PF12708">
    <property type="entry name" value="Pect-lyase_RHGA_epim"/>
    <property type="match status" value="1"/>
</dbReference>
<dbReference type="InterPro" id="IPR024535">
    <property type="entry name" value="RHGA/B-epi-like_pectate_lyase"/>
</dbReference>
<dbReference type="RefSeq" id="WP_094409375.1">
    <property type="nucleotide sequence ID" value="NZ_BMJZ01000002.1"/>
</dbReference>